<reference evidence="6" key="1">
    <citation type="journal article" date="2019" name="Int. J. Syst. Evol. Microbiol.">
        <title>The Global Catalogue of Microorganisms (GCM) 10K type strain sequencing project: providing services to taxonomists for standard genome sequencing and annotation.</title>
        <authorList>
            <consortium name="The Broad Institute Genomics Platform"/>
            <consortium name="The Broad Institute Genome Sequencing Center for Infectious Disease"/>
            <person name="Wu L."/>
            <person name="Ma J."/>
        </authorList>
    </citation>
    <scope>NUCLEOTIDE SEQUENCE [LARGE SCALE GENOMIC DNA]</scope>
    <source>
        <strain evidence="6">JCM 4087</strain>
    </source>
</reference>
<dbReference type="RefSeq" id="WP_263331902.1">
    <property type="nucleotide sequence ID" value="NZ_JAGSYH010000001.1"/>
</dbReference>
<dbReference type="Gene3D" id="1.10.10.10">
    <property type="entry name" value="Winged helix-like DNA-binding domain superfamily/Winged helix DNA-binding domain"/>
    <property type="match status" value="1"/>
</dbReference>
<keyword evidence="1" id="KW-0805">Transcription regulation</keyword>
<evidence type="ECO:0000256" key="3">
    <source>
        <dbReference type="ARBA" id="ARBA00023163"/>
    </source>
</evidence>
<dbReference type="PANTHER" id="PTHR38445">
    <property type="entry name" value="HTH-TYPE TRANSCRIPTIONAL REPRESSOR YTRA"/>
    <property type="match status" value="1"/>
</dbReference>
<dbReference type="InterPro" id="IPR000524">
    <property type="entry name" value="Tscrpt_reg_HTH_GntR"/>
</dbReference>
<dbReference type="SMART" id="SM00345">
    <property type="entry name" value="HTH_GNTR"/>
    <property type="match status" value="1"/>
</dbReference>
<dbReference type="CDD" id="cd07377">
    <property type="entry name" value="WHTH_GntR"/>
    <property type="match status" value="1"/>
</dbReference>
<dbReference type="Proteomes" id="UP001596091">
    <property type="component" value="Unassembled WGS sequence"/>
</dbReference>
<evidence type="ECO:0000259" key="4">
    <source>
        <dbReference type="PROSITE" id="PS50949"/>
    </source>
</evidence>
<dbReference type="InterPro" id="IPR036388">
    <property type="entry name" value="WH-like_DNA-bd_sf"/>
</dbReference>
<keyword evidence="3" id="KW-0804">Transcription</keyword>
<gene>
    <name evidence="5" type="ORF">ACFPT7_22640</name>
</gene>
<organism evidence="5 6">
    <name type="scientific">Acidicapsa dinghuensis</name>
    <dbReference type="NCBI Taxonomy" id="2218256"/>
    <lineage>
        <taxon>Bacteria</taxon>
        <taxon>Pseudomonadati</taxon>
        <taxon>Acidobacteriota</taxon>
        <taxon>Terriglobia</taxon>
        <taxon>Terriglobales</taxon>
        <taxon>Acidobacteriaceae</taxon>
        <taxon>Acidicapsa</taxon>
    </lineage>
</organism>
<keyword evidence="2" id="KW-0238">DNA-binding</keyword>
<evidence type="ECO:0000313" key="5">
    <source>
        <dbReference type="EMBL" id="MFC5865122.1"/>
    </source>
</evidence>
<name>A0ABW1EPC5_9BACT</name>
<evidence type="ECO:0000256" key="2">
    <source>
        <dbReference type="ARBA" id="ARBA00023125"/>
    </source>
</evidence>
<proteinExistence type="predicted"/>
<dbReference type="Pfam" id="PF00392">
    <property type="entry name" value="GntR"/>
    <property type="match status" value="1"/>
</dbReference>
<dbReference type="InterPro" id="IPR036390">
    <property type="entry name" value="WH_DNA-bd_sf"/>
</dbReference>
<evidence type="ECO:0000313" key="6">
    <source>
        <dbReference type="Proteomes" id="UP001596091"/>
    </source>
</evidence>
<evidence type="ECO:0000256" key="1">
    <source>
        <dbReference type="ARBA" id="ARBA00023015"/>
    </source>
</evidence>
<accession>A0ABW1EPC5</accession>
<feature type="domain" description="HTH gntR-type" evidence="4">
    <location>
        <begin position="11"/>
        <end position="79"/>
    </location>
</feature>
<keyword evidence="6" id="KW-1185">Reference proteome</keyword>
<dbReference type="EMBL" id="JBHSPH010000010">
    <property type="protein sequence ID" value="MFC5865122.1"/>
    <property type="molecule type" value="Genomic_DNA"/>
</dbReference>
<protein>
    <submittedName>
        <fullName evidence="5">GntR family transcriptional regulator</fullName>
    </submittedName>
</protein>
<comment type="caution">
    <text evidence="5">The sequence shown here is derived from an EMBL/GenBank/DDBJ whole genome shotgun (WGS) entry which is preliminary data.</text>
</comment>
<sequence length="304" mass="34223">MRFWFARDGEVSLHKQLVTQIIFGIVSGELEPGRRLPSTREMARRFHLHANTVNAGYRELEREGWVEVRHGSGVYVQQKKPEAAERPELMLDSLIAGVFRSAREIGVPLADVRARMQRWMSMQPPDHVLVVEPDEELRRILMTEIETTGLETAGCSLQEMQEMARWVGAFPVVLPSKSEMVRAALPQGIDFLTLKVRSIPESLTGYLPAPTDLLIGVASRWGEFLRSCRTMLVAAGFDSENLVVRDAREPGWLQDLEAAAVVVCDGLIAAELKGRRGVISFSVVSEESLQELRRYRELLLAQMD</sequence>
<dbReference type="SUPFAM" id="SSF46785">
    <property type="entry name" value="Winged helix' DNA-binding domain"/>
    <property type="match status" value="1"/>
</dbReference>
<dbReference type="PANTHER" id="PTHR38445:SF9">
    <property type="entry name" value="HTH-TYPE TRANSCRIPTIONAL REPRESSOR YTRA"/>
    <property type="match status" value="1"/>
</dbReference>
<dbReference type="PROSITE" id="PS50949">
    <property type="entry name" value="HTH_GNTR"/>
    <property type="match status" value="1"/>
</dbReference>